<keyword evidence="6" id="KW-1185">Reference proteome</keyword>
<evidence type="ECO:0000313" key="5">
    <source>
        <dbReference type="EMBL" id="TWO68530.1"/>
    </source>
</evidence>
<evidence type="ECO:0000259" key="4">
    <source>
        <dbReference type="PROSITE" id="PS01124"/>
    </source>
</evidence>
<comment type="caution">
    <text evidence="5">The sequence shown here is derived from an EMBL/GenBank/DDBJ whole genome shotgun (WGS) entry which is preliminary data.</text>
</comment>
<gene>
    <name evidence="5" type="ORF">FN976_23140</name>
</gene>
<dbReference type="InterPro" id="IPR018060">
    <property type="entry name" value="HTH_AraC"/>
</dbReference>
<dbReference type="GO" id="GO:0043565">
    <property type="term" value="F:sequence-specific DNA binding"/>
    <property type="evidence" value="ECO:0007669"/>
    <property type="project" value="InterPro"/>
</dbReference>
<dbReference type="PROSITE" id="PS01124">
    <property type="entry name" value="HTH_ARAC_FAMILY_2"/>
    <property type="match status" value="1"/>
</dbReference>
<dbReference type="AlphaFoldDB" id="A0A562ZIX6"/>
<protein>
    <submittedName>
        <fullName evidence="5">AraC family transcriptional regulator</fullName>
    </submittedName>
</protein>
<dbReference type="SMART" id="SM00342">
    <property type="entry name" value="HTH_ARAC"/>
    <property type="match status" value="1"/>
</dbReference>
<feature type="domain" description="HTH araC/xylS-type" evidence="4">
    <location>
        <begin position="234"/>
        <end position="332"/>
    </location>
</feature>
<dbReference type="Pfam" id="PF12852">
    <property type="entry name" value="Cupin_6"/>
    <property type="match status" value="1"/>
</dbReference>
<evidence type="ECO:0000256" key="3">
    <source>
        <dbReference type="ARBA" id="ARBA00023163"/>
    </source>
</evidence>
<dbReference type="PANTHER" id="PTHR11019">
    <property type="entry name" value="HTH-TYPE TRANSCRIPTIONAL REGULATOR NIMR"/>
    <property type="match status" value="1"/>
</dbReference>
<dbReference type="PROSITE" id="PS00041">
    <property type="entry name" value="HTH_ARAC_FAMILY_1"/>
    <property type="match status" value="1"/>
</dbReference>
<name>A0A562ZIX6_9BURK</name>
<dbReference type="PANTHER" id="PTHR11019:SF159">
    <property type="entry name" value="TRANSCRIPTIONAL REGULATOR-RELATED"/>
    <property type="match status" value="1"/>
</dbReference>
<dbReference type="Proteomes" id="UP000318199">
    <property type="component" value="Unassembled WGS sequence"/>
</dbReference>
<accession>A0A562ZIX6</accession>
<dbReference type="SUPFAM" id="SSF46689">
    <property type="entry name" value="Homeodomain-like"/>
    <property type="match status" value="2"/>
</dbReference>
<dbReference type="PRINTS" id="PR00032">
    <property type="entry name" value="HTHARAC"/>
</dbReference>
<dbReference type="Gene3D" id="1.10.10.60">
    <property type="entry name" value="Homeodomain-like"/>
    <property type="match status" value="2"/>
</dbReference>
<evidence type="ECO:0000313" key="6">
    <source>
        <dbReference type="Proteomes" id="UP000318199"/>
    </source>
</evidence>
<dbReference type="InterPro" id="IPR032783">
    <property type="entry name" value="AraC_lig"/>
</dbReference>
<proteinExistence type="predicted"/>
<reference evidence="5 6" key="1">
    <citation type="submission" date="2019-07" db="EMBL/GenBank/DDBJ databases">
        <title>Caenimonas sedimenti sp. nov., isolated from activated sludge.</title>
        <authorList>
            <person name="Xu J."/>
        </authorList>
    </citation>
    <scope>NUCLEOTIDE SEQUENCE [LARGE SCALE GENOMIC DNA]</scope>
    <source>
        <strain evidence="5 6">HX-9-20</strain>
    </source>
</reference>
<dbReference type="InterPro" id="IPR018062">
    <property type="entry name" value="HTH_AraC-typ_CS"/>
</dbReference>
<keyword evidence="2" id="KW-0238">DNA-binding</keyword>
<keyword evidence="1" id="KW-0805">Transcription regulation</keyword>
<dbReference type="EMBL" id="VOBQ01000019">
    <property type="protein sequence ID" value="TWO68530.1"/>
    <property type="molecule type" value="Genomic_DNA"/>
</dbReference>
<dbReference type="InterPro" id="IPR009057">
    <property type="entry name" value="Homeodomain-like_sf"/>
</dbReference>
<dbReference type="GO" id="GO:0003700">
    <property type="term" value="F:DNA-binding transcription factor activity"/>
    <property type="evidence" value="ECO:0007669"/>
    <property type="project" value="InterPro"/>
</dbReference>
<organism evidence="5 6">
    <name type="scientific">Caenimonas sedimenti</name>
    <dbReference type="NCBI Taxonomy" id="2596921"/>
    <lineage>
        <taxon>Bacteria</taxon>
        <taxon>Pseudomonadati</taxon>
        <taxon>Pseudomonadota</taxon>
        <taxon>Betaproteobacteria</taxon>
        <taxon>Burkholderiales</taxon>
        <taxon>Comamonadaceae</taxon>
        <taxon>Caenimonas</taxon>
    </lineage>
</organism>
<sequence length="342" mass="37079">MLPSSQLDPLSDVLRSVRLRGSVFFHVSCRDQWAAFAPPSSMVAPAVMPGAEHVIEYHLFAKGEGWVKLDGEPPLRLRQGDIVMLPHGDAHTISSEPGLAPAEEGDWLFRMRDAPKPIPITYRGTMFEPGSRLPAGDASTVIVCGFIACDLRPFNPLIAALPRLLHLPAEGVGAWVAPMLEHAVSESGDRRAGTAALLERVSEMVFVDGARRYLDTLPQEAQGWLGALRDRQVGRAIALMHADPSAAWTLENLGQRVNLSRSALHERFVALTGLAPMQYLANWRMQCGARLLREGGSSVAAVALDVGYESEASFARAFKRATGLPPAAWRRAQLQPAAQATA</sequence>
<evidence type="ECO:0000256" key="1">
    <source>
        <dbReference type="ARBA" id="ARBA00023015"/>
    </source>
</evidence>
<dbReference type="RefSeq" id="WP_145895445.1">
    <property type="nucleotide sequence ID" value="NZ_VOBQ01000019.1"/>
</dbReference>
<keyword evidence="3" id="KW-0804">Transcription</keyword>
<evidence type="ECO:0000256" key="2">
    <source>
        <dbReference type="ARBA" id="ARBA00023125"/>
    </source>
</evidence>
<dbReference type="OrthoDB" id="9789899at2"/>
<dbReference type="Pfam" id="PF12833">
    <property type="entry name" value="HTH_18"/>
    <property type="match status" value="1"/>
</dbReference>
<dbReference type="InterPro" id="IPR020449">
    <property type="entry name" value="Tscrpt_reg_AraC-type_HTH"/>
</dbReference>